<protein>
    <submittedName>
        <fullName evidence="1">Uncharacterized protein</fullName>
    </submittedName>
</protein>
<evidence type="ECO:0000313" key="2">
    <source>
        <dbReference type="Proteomes" id="UP001172386"/>
    </source>
</evidence>
<name>A0ACC3AFP4_9EURO</name>
<gene>
    <name evidence="1" type="ORF">H2198_001908</name>
</gene>
<reference evidence="1" key="1">
    <citation type="submission" date="2022-10" db="EMBL/GenBank/DDBJ databases">
        <title>Culturing micro-colonial fungi from biological soil crusts in the Mojave desert and describing Neophaeococcomyces mojavensis, and introducing the new genera and species Taxawa tesnikishii.</title>
        <authorList>
            <person name="Kurbessoian T."/>
            <person name="Stajich J.E."/>
        </authorList>
    </citation>
    <scope>NUCLEOTIDE SEQUENCE</scope>
    <source>
        <strain evidence="1">JES_112</strain>
    </source>
</reference>
<proteinExistence type="predicted"/>
<keyword evidence="2" id="KW-1185">Reference proteome</keyword>
<accession>A0ACC3AFP4</accession>
<sequence>MASGWWLLLAHLTLVFVLAVVLLHSVQGKQFAISQEGKKGLQGHSDLAQPEVVAIVSAVLTIIRALAGAAITQIGWRMAFLALGTRGATLAQVDKMISWRRPPLKGQIMLWVVFLLSVPSQFTAPVVQGAINWIPDTHYVFDRRRSITTPGPTIHWRWHNEFASNRYYEVQRAVGIASLASRGNFNKNATPELGAEIPSRRLVPTLAGVKVGSKVFNVSLPIFKIHSLQWARSIKDVGYDLELLNSVIANRTAPAFSYSNWLSTKEGAPNFFNLDTDPGRLVLVNKAQWQEAPQDEDDDYIWPSSRIASDTKWVIVSTRWNVDDCSDLDIFGGVKDVYVHYHMRTCCLFAKIKYTAGTFECKDCSIVADGVIEAPANYTSNQTVHADPLVDTAITMIPELLFYTKVANSSLAPTWDNLNGYTIGMIATAYQAGWNSLSNTFSQDVMDSTDVSVPVSVLRADITSWRIWLWFGLNASLTMSGLLFGVLQWHSRTDAVAKPALAALLIDPQAIVEGNTSTSHDINSLIKDNISVMLRLNEGGQQLRLVDTVQRLYHREIHNPPGIQGGEESGFELLLEQSSRPVNRC</sequence>
<comment type="caution">
    <text evidence="1">The sequence shown here is derived from an EMBL/GenBank/DDBJ whole genome shotgun (WGS) entry which is preliminary data.</text>
</comment>
<dbReference type="EMBL" id="JAPDRQ010000022">
    <property type="protein sequence ID" value="KAJ9661528.1"/>
    <property type="molecule type" value="Genomic_DNA"/>
</dbReference>
<dbReference type="Proteomes" id="UP001172386">
    <property type="component" value="Unassembled WGS sequence"/>
</dbReference>
<organism evidence="1 2">
    <name type="scientific">Neophaeococcomyces mojaviensis</name>
    <dbReference type="NCBI Taxonomy" id="3383035"/>
    <lineage>
        <taxon>Eukaryota</taxon>
        <taxon>Fungi</taxon>
        <taxon>Dikarya</taxon>
        <taxon>Ascomycota</taxon>
        <taxon>Pezizomycotina</taxon>
        <taxon>Eurotiomycetes</taxon>
        <taxon>Chaetothyriomycetidae</taxon>
        <taxon>Chaetothyriales</taxon>
        <taxon>Chaetothyriales incertae sedis</taxon>
        <taxon>Neophaeococcomyces</taxon>
    </lineage>
</organism>
<evidence type="ECO:0000313" key="1">
    <source>
        <dbReference type="EMBL" id="KAJ9661528.1"/>
    </source>
</evidence>